<dbReference type="InterPro" id="IPR036627">
    <property type="entry name" value="CobW-likC_sf"/>
</dbReference>
<dbReference type="GO" id="GO:0000166">
    <property type="term" value="F:nucleotide binding"/>
    <property type="evidence" value="ECO:0007669"/>
    <property type="project" value="UniProtKB-KW"/>
</dbReference>
<dbReference type="InterPro" id="IPR011629">
    <property type="entry name" value="CobW-like_C"/>
</dbReference>
<keyword evidence="1" id="KW-0547">Nucleotide-binding</keyword>
<dbReference type="SUPFAM" id="SSF90002">
    <property type="entry name" value="Hypothetical protein YjiA, C-terminal domain"/>
    <property type="match status" value="1"/>
</dbReference>
<evidence type="ECO:0000256" key="4">
    <source>
        <dbReference type="ARBA" id="ARBA00034320"/>
    </source>
</evidence>
<gene>
    <name evidence="8" type="ORF">D0433_09615</name>
</gene>
<dbReference type="InterPro" id="IPR051316">
    <property type="entry name" value="Zinc-reg_GTPase_activator"/>
</dbReference>
<dbReference type="Pfam" id="PF02492">
    <property type="entry name" value="cobW"/>
    <property type="match status" value="1"/>
</dbReference>
<evidence type="ECO:0000256" key="6">
    <source>
        <dbReference type="ARBA" id="ARBA00049117"/>
    </source>
</evidence>
<evidence type="ECO:0000313" key="9">
    <source>
        <dbReference type="Proteomes" id="UP000266389"/>
    </source>
</evidence>
<protein>
    <submittedName>
        <fullName evidence="8">GTP-binding protein</fullName>
    </submittedName>
</protein>
<reference evidence="8 9" key="1">
    <citation type="journal article" date="2011" name="ISME J.">
        <title>Community ecology of hot spring cyanobacterial mats: predominant populations and their functional potential.</title>
        <authorList>
            <person name="Klatt C.G."/>
            <person name="Wood J.M."/>
            <person name="Rusch D.B."/>
            <person name="Bateson M.M."/>
            <person name="Hamamura N."/>
            <person name="Heidelberg J.F."/>
            <person name="Grossman A.R."/>
            <person name="Bhaya D."/>
            <person name="Cohan F.M."/>
            <person name="Kuhl M."/>
            <person name="Bryant D.A."/>
            <person name="Ward D.M."/>
        </authorList>
    </citation>
    <scope>NUCLEOTIDE SEQUENCE [LARGE SCALE GENOMIC DNA]</scope>
    <source>
        <strain evidence="8">OS</strain>
    </source>
</reference>
<evidence type="ECO:0000313" key="8">
    <source>
        <dbReference type="EMBL" id="RFM23619.1"/>
    </source>
</evidence>
<dbReference type="EMBL" id="PHFL01000060">
    <property type="protein sequence ID" value="RFM23619.1"/>
    <property type="molecule type" value="Genomic_DNA"/>
</dbReference>
<evidence type="ECO:0000256" key="2">
    <source>
        <dbReference type="ARBA" id="ARBA00022801"/>
    </source>
</evidence>
<dbReference type="Gene3D" id="3.40.50.300">
    <property type="entry name" value="P-loop containing nucleotide triphosphate hydrolases"/>
    <property type="match status" value="1"/>
</dbReference>
<accession>A0A395LYM2</accession>
<proteinExistence type="inferred from homology"/>
<comment type="caution">
    <text evidence="8">The sequence shown here is derived from an EMBL/GenBank/DDBJ whole genome shotgun (WGS) entry which is preliminary data.</text>
</comment>
<dbReference type="SMART" id="SM00833">
    <property type="entry name" value="CobW_C"/>
    <property type="match status" value="1"/>
</dbReference>
<dbReference type="CDD" id="cd03112">
    <property type="entry name" value="CobW-like"/>
    <property type="match status" value="1"/>
</dbReference>
<comment type="function">
    <text evidence="5">Zinc chaperone that directly transfers zinc cofactor to target proteins, thereby activating them. Zinc is transferred from the CXCC motif in the GTPase domain to the zinc binding site in target proteins in a process requiring GTP hydrolysis.</text>
</comment>
<name>A0A395LYM2_9BACT</name>
<dbReference type="Gene3D" id="3.30.1220.10">
    <property type="entry name" value="CobW-like, C-terminal domain"/>
    <property type="match status" value="1"/>
</dbReference>
<keyword evidence="3" id="KW-0143">Chaperone</keyword>
<dbReference type="GO" id="GO:0005737">
    <property type="term" value="C:cytoplasm"/>
    <property type="evidence" value="ECO:0007669"/>
    <property type="project" value="TreeGrafter"/>
</dbReference>
<dbReference type="PANTHER" id="PTHR13748">
    <property type="entry name" value="COBW-RELATED"/>
    <property type="match status" value="1"/>
</dbReference>
<feature type="domain" description="CobW C-terminal" evidence="7">
    <location>
        <begin position="219"/>
        <end position="307"/>
    </location>
</feature>
<evidence type="ECO:0000256" key="5">
    <source>
        <dbReference type="ARBA" id="ARBA00045658"/>
    </source>
</evidence>
<sequence length="310" mass="34578">MTNVEKKIPVNILTGFLGSGKTTLLKRLLAENQGQRKIAILMNEIGEISIDAKLIEGFSVEVFELNDGCICCTVNENFVQVLDEVSTKLSPDLLVIETTGVADPLSIIYSLINPNVVLDAVITTVDAKNFLKVKDDVGVWREQIEAADVVLLTKTDLASANDIEQVKNEIRACNTHCSMFESSTAALDLIFGVAYPRKSLDVETAELERRHAHLEHDRIETFRLKGQETFNLETLQNALADLPPALWRLKGLIRLDDQPQTFILNYAFGRYTIEDCISHAEGYDLVFIGKGILAQKEQLIMHLQQALIHS</sequence>
<comment type="catalytic activity">
    <reaction evidence="6">
        <text>GTP + H2O = GDP + phosphate + H(+)</text>
        <dbReference type="Rhea" id="RHEA:19669"/>
        <dbReference type="ChEBI" id="CHEBI:15377"/>
        <dbReference type="ChEBI" id="CHEBI:15378"/>
        <dbReference type="ChEBI" id="CHEBI:37565"/>
        <dbReference type="ChEBI" id="CHEBI:43474"/>
        <dbReference type="ChEBI" id="CHEBI:58189"/>
    </reaction>
    <physiologicalReaction direction="left-to-right" evidence="6">
        <dbReference type="Rhea" id="RHEA:19670"/>
    </physiologicalReaction>
</comment>
<evidence type="ECO:0000259" key="7">
    <source>
        <dbReference type="SMART" id="SM00833"/>
    </source>
</evidence>
<keyword evidence="2" id="KW-0378">Hydrolase</keyword>
<comment type="similarity">
    <text evidence="4">Belongs to the SIMIBI class G3E GTPase family. ZNG1 subfamily.</text>
</comment>
<evidence type="ECO:0000256" key="3">
    <source>
        <dbReference type="ARBA" id="ARBA00023186"/>
    </source>
</evidence>
<dbReference type="InterPro" id="IPR003495">
    <property type="entry name" value="CobW/HypB/UreG_nucleotide-bd"/>
</dbReference>
<dbReference type="SUPFAM" id="SSF52540">
    <property type="entry name" value="P-loop containing nucleoside triphosphate hydrolases"/>
    <property type="match status" value="1"/>
</dbReference>
<dbReference type="GO" id="GO:0016787">
    <property type="term" value="F:hydrolase activity"/>
    <property type="evidence" value="ECO:0007669"/>
    <property type="project" value="UniProtKB-KW"/>
</dbReference>
<dbReference type="Proteomes" id="UP000266389">
    <property type="component" value="Unassembled WGS sequence"/>
</dbReference>
<dbReference type="Pfam" id="PF07683">
    <property type="entry name" value="CobW_C"/>
    <property type="match status" value="1"/>
</dbReference>
<dbReference type="InterPro" id="IPR027417">
    <property type="entry name" value="P-loop_NTPase"/>
</dbReference>
<dbReference type="AlphaFoldDB" id="A0A395LYM2"/>
<organism evidence="8 9">
    <name type="scientific">Candidatus Thermochlorobacter aerophilus</name>
    <dbReference type="NCBI Taxonomy" id="1868324"/>
    <lineage>
        <taxon>Bacteria</taxon>
        <taxon>Pseudomonadati</taxon>
        <taxon>Chlorobiota</taxon>
        <taxon>Chlorobiia</taxon>
        <taxon>Chlorobiales</taxon>
        <taxon>Candidatus Thermochlorobacteriaceae</taxon>
        <taxon>Candidatus Thermochlorobacter</taxon>
    </lineage>
</organism>
<evidence type="ECO:0000256" key="1">
    <source>
        <dbReference type="ARBA" id="ARBA00022741"/>
    </source>
</evidence>
<dbReference type="PANTHER" id="PTHR13748:SF62">
    <property type="entry name" value="COBW DOMAIN-CONTAINING PROTEIN"/>
    <property type="match status" value="1"/>
</dbReference>